<dbReference type="NCBIfam" id="NF047558">
    <property type="entry name" value="TPR_END_plus"/>
    <property type="match status" value="1"/>
</dbReference>
<reference evidence="1 2" key="1">
    <citation type="journal article" date="2016" name="Nat. Commun.">
        <title>Thousands of microbial genomes shed light on interconnected biogeochemical processes in an aquifer system.</title>
        <authorList>
            <person name="Anantharaman K."/>
            <person name="Brown C.T."/>
            <person name="Hug L.A."/>
            <person name="Sharon I."/>
            <person name="Castelle C.J."/>
            <person name="Probst A.J."/>
            <person name="Thomas B.C."/>
            <person name="Singh A."/>
            <person name="Wilkins M.J."/>
            <person name="Karaoz U."/>
            <person name="Brodie E.L."/>
            <person name="Williams K.H."/>
            <person name="Hubbard S.S."/>
            <person name="Banfield J.F."/>
        </authorList>
    </citation>
    <scope>NUCLEOTIDE SEQUENCE [LARGE SCALE GENOMIC DNA]</scope>
</reference>
<evidence type="ECO:0000313" key="2">
    <source>
        <dbReference type="Proteomes" id="UP000178187"/>
    </source>
</evidence>
<evidence type="ECO:0000313" key="1">
    <source>
        <dbReference type="EMBL" id="OGW97436.1"/>
    </source>
</evidence>
<organism evidence="1 2">
    <name type="scientific">Candidatus Danuiimicrobium aquiferis</name>
    <dbReference type="NCBI Taxonomy" id="1801832"/>
    <lineage>
        <taxon>Bacteria</taxon>
        <taxon>Pseudomonadati</taxon>
        <taxon>Candidatus Omnitrophota</taxon>
        <taxon>Candidatus Danuiimicrobium</taxon>
    </lineage>
</organism>
<sequence length="118" mass="13870">MRKNDYDEFELKFFERLLKANPHFVDAMHPLAEAYTRKGLYEKGLEIDRRLSKLCPGDPIVHYNLACSLALVGSKEESLNVLKTSIKMGYRDFHHMQRDPDLKSLREDPRFQKLTKKS</sequence>
<dbReference type="SUPFAM" id="SSF48452">
    <property type="entry name" value="TPR-like"/>
    <property type="match status" value="1"/>
</dbReference>
<gene>
    <name evidence="1" type="ORF">A3G33_09605</name>
</gene>
<dbReference type="InterPro" id="IPR011990">
    <property type="entry name" value="TPR-like_helical_dom_sf"/>
</dbReference>
<dbReference type="AlphaFoldDB" id="A0A1G1KWW5"/>
<protein>
    <submittedName>
        <fullName evidence="1">Uncharacterized protein</fullName>
    </submittedName>
</protein>
<name>A0A1G1KWW5_9BACT</name>
<dbReference type="Proteomes" id="UP000178187">
    <property type="component" value="Unassembled WGS sequence"/>
</dbReference>
<dbReference type="Gene3D" id="1.25.40.10">
    <property type="entry name" value="Tetratricopeptide repeat domain"/>
    <property type="match status" value="1"/>
</dbReference>
<comment type="caution">
    <text evidence="1">The sequence shown here is derived from an EMBL/GenBank/DDBJ whole genome shotgun (WGS) entry which is preliminary data.</text>
</comment>
<dbReference type="EMBL" id="MHFR01000042">
    <property type="protein sequence ID" value="OGW97436.1"/>
    <property type="molecule type" value="Genomic_DNA"/>
</dbReference>
<proteinExistence type="predicted"/>
<accession>A0A1G1KWW5</accession>